<proteinExistence type="predicted"/>
<protein>
    <submittedName>
        <fullName evidence="1">Uncharacterized protein</fullName>
    </submittedName>
</protein>
<reference evidence="1" key="1">
    <citation type="submission" date="2020-11" db="EMBL/GenBank/DDBJ databases">
        <authorList>
            <person name="Tran Van P."/>
        </authorList>
    </citation>
    <scope>NUCLEOTIDE SEQUENCE</scope>
</reference>
<evidence type="ECO:0000313" key="1">
    <source>
        <dbReference type="EMBL" id="CAD7396817.1"/>
    </source>
</evidence>
<dbReference type="EMBL" id="OD000291">
    <property type="protein sequence ID" value="CAD7396817.1"/>
    <property type="molecule type" value="Genomic_DNA"/>
</dbReference>
<sequence length="72" mass="8113">MKGIKEHGKQERSRFESQAGILRLFSYLFSRSGRRSLGVLLSQSWLKILSDSLFARDLSHSPVVQGFIAGTM</sequence>
<organism evidence="1">
    <name type="scientific">Timema poppense</name>
    <name type="common">Walking stick</name>
    <dbReference type="NCBI Taxonomy" id="170557"/>
    <lineage>
        <taxon>Eukaryota</taxon>
        <taxon>Metazoa</taxon>
        <taxon>Ecdysozoa</taxon>
        <taxon>Arthropoda</taxon>
        <taxon>Hexapoda</taxon>
        <taxon>Insecta</taxon>
        <taxon>Pterygota</taxon>
        <taxon>Neoptera</taxon>
        <taxon>Polyneoptera</taxon>
        <taxon>Phasmatodea</taxon>
        <taxon>Timematodea</taxon>
        <taxon>Timematoidea</taxon>
        <taxon>Timematidae</taxon>
        <taxon>Timema</taxon>
    </lineage>
</organism>
<gene>
    <name evidence="1" type="ORF">TPSB3V08_LOCUS846</name>
</gene>
<dbReference type="AlphaFoldDB" id="A0A7R9CIP5"/>
<name>A0A7R9CIP5_TIMPO</name>
<accession>A0A7R9CIP5</accession>